<protein>
    <submittedName>
        <fullName evidence="2">17820_t:CDS:1</fullName>
    </submittedName>
</protein>
<feature type="region of interest" description="Disordered" evidence="1">
    <location>
        <begin position="1"/>
        <end position="64"/>
    </location>
</feature>
<name>A0A9W4TCM4_9GLOM</name>
<gene>
    <name evidence="2" type="ORF">FWILDA_LOCUS19382</name>
</gene>
<dbReference type="AlphaFoldDB" id="A0A9W4TCM4"/>
<evidence type="ECO:0000313" key="3">
    <source>
        <dbReference type="Proteomes" id="UP001153678"/>
    </source>
</evidence>
<proteinExistence type="predicted"/>
<dbReference type="EMBL" id="CAMKVN010023170">
    <property type="protein sequence ID" value="CAI2200060.1"/>
    <property type="molecule type" value="Genomic_DNA"/>
</dbReference>
<evidence type="ECO:0000256" key="1">
    <source>
        <dbReference type="SAM" id="MobiDB-lite"/>
    </source>
</evidence>
<dbReference type="Proteomes" id="UP001153678">
    <property type="component" value="Unassembled WGS sequence"/>
</dbReference>
<sequence>AAAAFRNQAGIQPRPDGIQNPSNQNNNTNNNAPPHSSTSEQQNNNNNEDGANHIAVPPQDNGRSVSLQDIEHALWTFVASLIPTNTPDVAQQDDVVGM</sequence>
<dbReference type="OrthoDB" id="2446654at2759"/>
<feature type="non-terminal residue" evidence="2">
    <location>
        <position position="1"/>
    </location>
</feature>
<reference evidence="2" key="1">
    <citation type="submission" date="2022-08" db="EMBL/GenBank/DDBJ databases">
        <authorList>
            <person name="Kallberg Y."/>
            <person name="Tangrot J."/>
            <person name="Rosling A."/>
        </authorList>
    </citation>
    <scope>NUCLEOTIDE SEQUENCE</scope>
    <source>
        <strain evidence="2">Wild A</strain>
    </source>
</reference>
<organism evidence="2 3">
    <name type="scientific">Funneliformis geosporum</name>
    <dbReference type="NCBI Taxonomy" id="1117311"/>
    <lineage>
        <taxon>Eukaryota</taxon>
        <taxon>Fungi</taxon>
        <taxon>Fungi incertae sedis</taxon>
        <taxon>Mucoromycota</taxon>
        <taxon>Glomeromycotina</taxon>
        <taxon>Glomeromycetes</taxon>
        <taxon>Glomerales</taxon>
        <taxon>Glomeraceae</taxon>
        <taxon>Funneliformis</taxon>
    </lineage>
</organism>
<keyword evidence="3" id="KW-1185">Reference proteome</keyword>
<feature type="compositionally biased region" description="Low complexity" evidence="1">
    <location>
        <begin position="19"/>
        <end position="48"/>
    </location>
</feature>
<accession>A0A9W4TCM4</accession>
<comment type="caution">
    <text evidence="2">The sequence shown here is derived from an EMBL/GenBank/DDBJ whole genome shotgun (WGS) entry which is preliminary data.</text>
</comment>
<evidence type="ECO:0000313" key="2">
    <source>
        <dbReference type="EMBL" id="CAI2200060.1"/>
    </source>
</evidence>